<evidence type="ECO:0000256" key="2">
    <source>
        <dbReference type="SAM" id="SignalP"/>
    </source>
</evidence>
<dbReference type="AlphaFoldDB" id="A0A7X0PBK0"/>
<dbReference type="EMBL" id="JACHLK010000002">
    <property type="protein sequence ID" value="MBB6558882.1"/>
    <property type="molecule type" value="Genomic_DNA"/>
</dbReference>
<dbReference type="RefSeq" id="WP_184856292.1">
    <property type="nucleotide sequence ID" value="NZ_JACHLK010000002.1"/>
</dbReference>
<reference evidence="3 4" key="1">
    <citation type="submission" date="2020-08" db="EMBL/GenBank/DDBJ databases">
        <title>Functional genomics of gut bacteria from endangered species of beetles.</title>
        <authorList>
            <person name="Carlos-Shanley C."/>
        </authorList>
    </citation>
    <scope>NUCLEOTIDE SEQUENCE [LARGE SCALE GENOMIC DNA]</scope>
    <source>
        <strain evidence="3 4">S00198</strain>
    </source>
</reference>
<feature type="compositionally biased region" description="Pro residues" evidence="1">
    <location>
        <begin position="283"/>
        <end position="294"/>
    </location>
</feature>
<accession>A0A7X0PBK0</accession>
<keyword evidence="2" id="KW-0732">Signal</keyword>
<feature type="signal peptide" evidence="2">
    <location>
        <begin position="1"/>
        <end position="19"/>
    </location>
</feature>
<protein>
    <recommendedName>
        <fullName evidence="5">DUF3472 domain-containing protein</fullName>
    </recommendedName>
</protein>
<gene>
    <name evidence="3" type="ORF">HNP48_001546</name>
</gene>
<evidence type="ECO:0000313" key="3">
    <source>
        <dbReference type="EMBL" id="MBB6558882.1"/>
    </source>
</evidence>
<sequence length="396" mass="43481">MKKVFLSLFAAVASLASQAQPMAVPIHTQIAEHYFEDQSPASMMEVDVNWETAPATGWGSYAQFYTRFQAGERSGAYMGLQQDDRDGKKIIFSMWDASASHKVRPYALPHCQRFSHEGNGAMCIMKFQWKPGVKYKLVMGIIPAKTGDVGFTRWGGWLVDSAGVETFIGGYEVPDYNGLKGVGGLLPANILMVMEYYLAPSNVQCSSLPQQSLTWSGLRVNGSRAPKNVYARYQTFLSDCVYSEYVRSYSKGSDSITQTTNVLNAPRANEGAFLWTSSVTPVPTTPTTPAPTPTTPVVTTPSGDKMSAAFRQQVVCTYGRVIRHFKDHFAAALPIREYVSDITYQIGYPEDQWGKNGSLVAALAYVHSEGQMTVVWADGTRQNFGPIGDWISAAGC</sequence>
<dbReference type="Pfam" id="PF11958">
    <property type="entry name" value="DUF3472"/>
    <property type="match status" value="1"/>
</dbReference>
<evidence type="ECO:0008006" key="5">
    <source>
        <dbReference type="Google" id="ProtNLM"/>
    </source>
</evidence>
<keyword evidence="4" id="KW-1185">Reference proteome</keyword>
<evidence type="ECO:0000256" key="1">
    <source>
        <dbReference type="SAM" id="MobiDB-lite"/>
    </source>
</evidence>
<feature type="region of interest" description="Disordered" evidence="1">
    <location>
        <begin position="283"/>
        <end position="303"/>
    </location>
</feature>
<comment type="caution">
    <text evidence="3">The sequence shown here is derived from an EMBL/GenBank/DDBJ whole genome shotgun (WGS) entry which is preliminary data.</text>
</comment>
<name>A0A7X0PBK0_9BURK</name>
<evidence type="ECO:0000313" key="4">
    <source>
        <dbReference type="Proteomes" id="UP000575083"/>
    </source>
</evidence>
<feature type="chain" id="PRO_5031499873" description="DUF3472 domain-containing protein" evidence="2">
    <location>
        <begin position="20"/>
        <end position="396"/>
    </location>
</feature>
<dbReference type="Proteomes" id="UP000575083">
    <property type="component" value="Unassembled WGS sequence"/>
</dbReference>
<organism evidence="3 4">
    <name type="scientific">Acidovorax soli</name>
    <dbReference type="NCBI Taxonomy" id="592050"/>
    <lineage>
        <taxon>Bacteria</taxon>
        <taxon>Pseudomonadati</taxon>
        <taxon>Pseudomonadota</taxon>
        <taxon>Betaproteobacteria</taxon>
        <taxon>Burkholderiales</taxon>
        <taxon>Comamonadaceae</taxon>
        <taxon>Acidovorax</taxon>
    </lineage>
</organism>
<dbReference type="InterPro" id="IPR021862">
    <property type="entry name" value="DUF3472"/>
</dbReference>
<proteinExistence type="predicted"/>